<accession>A0A6H5I7N1</accession>
<dbReference type="Gene3D" id="3.30.160.60">
    <property type="entry name" value="Classic Zinc Finger"/>
    <property type="match status" value="1"/>
</dbReference>
<feature type="coiled-coil region" evidence="2">
    <location>
        <begin position="14"/>
        <end position="41"/>
    </location>
</feature>
<keyword evidence="3" id="KW-1133">Transmembrane helix</keyword>
<organism evidence="5 6">
    <name type="scientific">Trichogramma brassicae</name>
    <dbReference type="NCBI Taxonomy" id="86971"/>
    <lineage>
        <taxon>Eukaryota</taxon>
        <taxon>Metazoa</taxon>
        <taxon>Ecdysozoa</taxon>
        <taxon>Arthropoda</taxon>
        <taxon>Hexapoda</taxon>
        <taxon>Insecta</taxon>
        <taxon>Pterygota</taxon>
        <taxon>Neoptera</taxon>
        <taxon>Endopterygota</taxon>
        <taxon>Hymenoptera</taxon>
        <taxon>Apocrita</taxon>
        <taxon>Proctotrupomorpha</taxon>
        <taxon>Chalcidoidea</taxon>
        <taxon>Trichogrammatidae</taxon>
        <taxon>Trichogramma</taxon>
    </lineage>
</organism>
<proteinExistence type="predicted"/>
<keyword evidence="6" id="KW-1185">Reference proteome</keyword>
<evidence type="ECO:0000313" key="6">
    <source>
        <dbReference type="Proteomes" id="UP000479190"/>
    </source>
</evidence>
<reference evidence="5 6" key="1">
    <citation type="submission" date="2020-02" db="EMBL/GenBank/DDBJ databases">
        <authorList>
            <person name="Ferguson B K."/>
        </authorList>
    </citation>
    <scope>NUCLEOTIDE SEQUENCE [LARGE SCALE GENOMIC DNA]</scope>
</reference>
<dbReference type="SUPFAM" id="SSF57667">
    <property type="entry name" value="beta-beta-alpha zinc fingers"/>
    <property type="match status" value="1"/>
</dbReference>
<dbReference type="Proteomes" id="UP000479190">
    <property type="component" value="Unassembled WGS sequence"/>
</dbReference>
<dbReference type="PROSITE" id="PS50157">
    <property type="entry name" value="ZINC_FINGER_C2H2_2"/>
    <property type="match status" value="1"/>
</dbReference>
<evidence type="ECO:0000256" key="2">
    <source>
        <dbReference type="SAM" id="Coils"/>
    </source>
</evidence>
<feature type="transmembrane region" description="Helical" evidence="3">
    <location>
        <begin position="156"/>
        <end position="177"/>
    </location>
</feature>
<name>A0A6H5I7N1_9HYME</name>
<evidence type="ECO:0000256" key="3">
    <source>
        <dbReference type="SAM" id="Phobius"/>
    </source>
</evidence>
<dbReference type="EMBL" id="CADCXV010000683">
    <property type="protein sequence ID" value="CAB0032589.1"/>
    <property type="molecule type" value="Genomic_DNA"/>
</dbReference>
<feature type="domain" description="C2H2-type" evidence="4">
    <location>
        <begin position="485"/>
        <end position="513"/>
    </location>
</feature>
<evidence type="ECO:0000259" key="4">
    <source>
        <dbReference type="PROSITE" id="PS50157"/>
    </source>
</evidence>
<keyword evidence="1" id="KW-0862">Zinc</keyword>
<dbReference type="InterPro" id="IPR036236">
    <property type="entry name" value="Znf_C2H2_sf"/>
</dbReference>
<evidence type="ECO:0000313" key="5">
    <source>
        <dbReference type="EMBL" id="CAB0032589.1"/>
    </source>
</evidence>
<gene>
    <name evidence="5" type="ORF">TBRA_LOCUS4520</name>
</gene>
<dbReference type="AlphaFoldDB" id="A0A6H5I7N1"/>
<keyword evidence="1" id="KW-0863">Zinc-finger</keyword>
<keyword evidence="1" id="KW-0479">Metal-binding</keyword>
<dbReference type="GO" id="GO:0008270">
    <property type="term" value="F:zinc ion binding"/>
    <property type="evidence" value="ECO:0007669"/>
    <property type="project" value="UniProtKB-KW"/>
</dbReference>
<keyword evidence="3" id="KW-0812">Transmembrane</keyword>
<keyword evidence="2" id="KW-0175">Coiled coil</keyword>
<dbReference type="InterPro" id="IPR013087">
    <property type="entry name" value="Znf_C2H2_type"/>
</dbReference>
<protein>
    <recommendedName>
        <fullName evidence="4">C2H2-type domain-containing protein</fullName>
    </recommendedName>
</protein>
<sequence>MRCSNGCSLSSSKLQRYTHVHENLQCKLDGEQRQQQQQQRRRRRRRRRTYTHTYMCSAHIGGWTHKFSFEDRSILLDDIEFDSRYAVTGVKLTHYQGLLRLDAQGHRFDYKLGRLTPDSSWYSFDGGIGDLSSRGGTLPCMYCVAYAPVRRRVSRLYFLLAAAATLLTTTPYIYLYIKNRGISKNFFALCTSPRRSIRFIARVIRSRHRPGSSTKKNCCLTRRFVARCKTTNRCKYNSKWANISAFANELYVMYVIRCICAFTIHAFLGELGKFRLTLGESSGPRRYTSILHTTTCFRSVITYIRIESGTYPSRSAVQHTFNYTTSALEKLNIVPSSGEISASTDAPNSPRLAAAPTCATIEIYGDCGVLYLYTYGSSTLVLSRSGAPRRRRLRRLRLGRRQCGWRLVALYTAAAATMDAPRRAEWNINFPPHVRAANEKKKKKEKEALEERRRSELALGCEKTFVKKLSLSTHQKLVHKDRDNFKSDNCEKKFGQKKHLIRHQKTIHEGRKDYARSSVSTNLRRSKIAVESGTRNISEAQSVDESKRRKAPHGSYTQVYTSDQALVI</sequence>
<evidence type="ECO:0000256" key="1">
    <source>
        <dbReference type="PROSITE-ProRule" id="PRU00042"/>
    </source>
</evidence>
<keyword evidence="3" id="KW-0472">Membrane</keyword>